<dbReference type="Proteomes" id="UP000305673">
    <property type="component" value="Chromosome"/>
</dbReference>
<dbReference type="Pfam" id="PF08240">
    <property type="entry name" value="ADH_N"/>
    <property type="match status" value="1"/>
</dbReference>
<keyword evidence="1" id="KW-0521">NADP</keyword>
<dbReference type="InterPro" id="IPR020843">
    <property type="entry name" value="ER"/>
</dbReference>
<sequence>MTYQIIWLNAPGDITQFHIEEHHHSEPPCHGEIKIRHQAIGTNFLDIYQRKGIYPMPSYPSVIGAEAAGIVDDVGPGVSMFQKGDRVAYAGPPVGAYRSTRNIAAERAIKLPDAVSAKTAASSLLKGMTAYMLLKKTYDVGAGTQVLIHAAAGGLGSILVRWARSLDATVIGTVGSSEKAALAASYGADHLIVGRGADIVAEVKRLTNGLGVDVAYDGIGGDTLLKSIRSVRPFGMAVTIGQAAGPIPPVPVEELRPGKALCHPSIMAWCADVGQYREAALAAVGAMETGIVSQISAEYRLADVAQAHEEMESGRSAGSILLIP</sequence>
<name>A0ABX6PAS7_9HYPH</name>
<dbReference type="InterPro" id="IPR047618">
    <property type="entry name" value="QOR-like"/>
</dbReference>
<dbReference type="Pfam" id="PF00107">
    <property type="entry name" value="ADH_zinc_N"/>
    <property type="match status" value="1"/>
</dbReference>
<dbReference type="Gene3D" id="3.40.50.720">
    <property type="entry name" value="NAD(P)-binding Rossmann-like Domain"/>
    <property type="match status" value="1"/>
</dbReference>
<organism evidence="4 5">
    <name type="scientific">Rhizobium indicum</name>
    <dbReference type="NCBI Taxonomy" id="2583231"/>
    <lineage>
        <taxon>Bacteria</taxon>
        <taxon>Pseudomonadati</taxon>
        <taxon>Pseudomonadota</taxon>
        <taxon>Alphaproteobacteria</taxon>
        <taxon>Hyphomicrobiales</taxon>
        <taxon>Rhizobiaceae</taxon>
        <taxon>Rhizobium/Agrobacterium group</taxon>
        <taxon>Rhizobium</taxon>
    </lineage>
</organism>
<dbReference type="CDD" id="cd05286">
    <property type="entry name" value="QOR2"/>
    <property type="match status" value="1"/>
</dbReference>
<dbReference type="SUPFAM" id="SSF51735">
    <property type="entry name" value="NAD(P)-binding Rossmann-fold domains"/>
    <property type="match status" value="1"/>
</dbReference>
<evidence type="ECO:0000256" key="2">
    <source>
        <dbReference type="ARBA" id="ARBA00023002"/>
    </source>
</evidence>
<dbReference type="InterPro" id="IPR013154">
    <property type="entry name" value="ADH-like_N"/>
</dbReference>
<evidence type="ECO:0000313" key="4">
    <source>
        <dbReference type="EMBL" id="QKK16144.1"/>
    </source>
</evidence>
<dbReference type="PANTHER" id="PTHR48106">
    <property type="entry name" value="QUINONE OXIDOREDUCTASE PIG3-RELATED"/>
    <property type="match status" value="1"/>
</dbReference>
<dbReference type="SMART" id="SM00829">
    <property type="entry name" value="PKS_ER"/>
    <property type="match status" value="1"/>
</dbReference>
<reference evidence="4 5" key="1">
    <citation type="submission" date="2020-05" db="EMBL/GenBank/DDBJ databases">
        <title>Genome sequences of pea root nodulating Rhizobium spp.</title>
        <authorList>
            <person name="Rahi P."/>
        </authorList>
    </citation>
    <scope>NUCLEOTIDE SEQUENCE [LARGE SCALE GENOMIC DNA]</scope>
    <source>
        <strain evidence="5">JKLM 12A2</strain>
    </source>
</reference>
<dbReference type="RefSeq" id="WP_138387817.1">
    <property type="nucleotide sequence ID" value="NZ_CP054021.1"/>
</dbReference>
<dbReference type="PANTHER" id="PTHR48106:SF13">
    <property type="entry name" value="QUINONE OXIDOREDUCTASE-RELATED"/>
    <property type="match status" value="1"/>
</dbReference>
<dbReference type="InterPro" id="IPR013149">
    <property type="entry name" value="ADH-like_C"/>
</dbReference>
<dbReference type="InterPro" id="IPR036291">
    <property type="entry name" value="NAD(P)-bd_dom_sf"/>
</dbReference>
<proteinExistence type="predicted"/>
<keyword evidence="2" id="KW-0560">Oxidoreductase</keyword>
<protein>
    <submittedName>
        <fullName evidence="4">Quinone oxidoreductase</fullName>
    </submittedName>
</protein>
<accession>A0ABX6PAS7</accession>
<dbReference type="EMBL" id="CP054021">
    <property type="protein sequence ID" value="QKK16144.1"/>
    <property type="molecule type" value="Genomic_DNA"/>
</dbReference>
<evidence type="ECO:0000313" key="5">
    <source>
        <dbReference type="Proteomes" id="UP000305673"/>
    </source>
</evidence>
<evidence type="ECO:0000259" key="3">
    <source>
        <dbReference type="SMART" id="SM00829"/>
    </source>
</evidence>
<gene>
    <name evidence="4" type="ORF">FFM53_006915</name>
</gene>
<dbReference type="SUPFAM" id="SSF50129">
    <property type="entry name" value="GroES-like"/>
    <property type="match status" value="1"/>
</dbReference>
<keyword evidence="5" id="KW-1185">Reference proteome</keyword>
<evidence type="ECO:0000256" key="1">
    <source>
        <dbReference type="ARBA" id="ARBA00022857"/>
    </source>
</evidence>
<feature type="domain" description="Enoyl reductase (ER)" evidence="3">
    <location>
        <begin position="12"/>
        <end position="322"/>
    </location>
</feature>
<dbReference type="InterPro" id="IPR011032">
    <property type="entry name" value="GroES-like_sf"/>
</dbReference>
<dbReference type="Gene3D" id="3.90.180.10">
    <property type="entry name" value="Medium-chain alcohol dehydrogenases, catalytic domain"/>
    <property type="match status" value="1"/>
</dbReference>